<dbReference type="Gene3D" id="3.20.20.70">
    <property type="entry name" value="Aldolase class I"/>
    <property type="match status" value="1"/>
</dbReference>
<dbReference type="OrthoDB" id="9758822at2"/>
<dbReference type="CDD" id="cd14791">
    <property type="entry name" value="GH36"/>
    <property type="match status" value="1"/>
</dbReference>
<dbReference type="EC" id="3.2.1.22" evidence="2"/>
<evidence type="ECO:0000313" key="7">
    <source>
        <dbReference type="Proteomes" id="UP000295345"/>
    </source>
</evidence>
<accession>A0A4R4T4F5</accession>
<dbReference type="Gene3D" id="2.70.98.60">
    <property type="entry name" value="alpha-galactosidase from lactobacil brevis"/>
    <property type="match status" value="1"/>
</dbReference>
<dbReference type="InterPro" id="IPR013785">
    <property type="entry name" value="Aldolase_TIM"/>
</dbReference>
<organism evidence="6 7">
    <name type="scientific">Streptomyces hainanensis</name>
    <dbReference type="NCBI Taxonomy" id="402648"/>
    <lineage>
        <taxon>Bacteria</taxon>
        <taxon>Bacillati</taxon>
        <taxon>Actinomycetota</taxon>
        <taxon>Actinomycetes</taxon>
        <taxon>Kitasatosporales</taxon>
        <taxon>Streptomycetaceae</taxon>
        <taxon>Streptomyces</taxon>
    </lineage>
</organism>
<dbReference type="PANTHER" id="PTHR43053">
    <property type="entry name" value="GLYCOSIDASE FAMILY 31"/>
    <property type="match status" value="1"/>
</dbReference>
<dbReference type="Pfam" id="PF02065">
    <property type="entry name" value="Melibiase"/>
    <property type="match status" value="1"/>
</dbReference>
<comment type="catalytic activity">
    <reaction evidence="1">
        <text>Hydrolysis of terminal, non-reducing alpha-D-galactose residues in alpha-D-galactosides, including galactose oligosaccharides, galactomannans and galactolipids.</text>
        <dbReference type="EC" id="3.2.1.22"/>
    </reaction>
</comment>
<dbReference type="EMBL" id="SMKI01000273">
    <property type="protein sequence ID" value="TDC71740.1"/>
    <property type="molecule type" value="Genomic_DNA"/>
</dbReference>
<keyword evidence="7" id="KW-1185">Reference proteome</keyword>
<dbReference type="InterPro" id="IPR031704">
    <property type="entry name" value="Glyco_hydro_36_N"/>
</dbReference>
<name>A0A4R4T4F5_9ACTN</name>
<evidence type="ECO:0000313" key="6">
    <source>
        <dbReference type="EMBL" id="TDC71740.1"/>
    </source>
</evidence>
<protein>
    <recommendedName>
        <fullName evidence="2">alpha-galactosidase</fullName>
        <ecNumber evidence="2">3.2.1.22</ecNumber>
    </recommendedName>
</protein>
<evidence type="ECO:0000256" key="1">
    <source>
        <dbReference type="ARBA" id="ARBA00001255"/>
    </source>
</evidence>
<dbReference type="GO" id="GO:0016052">
    <property type="term" value="P:carbohydrate catabolic process"/>
    <property type="evidence" value="ECO:0007669"/>
    <property type="project" value="InterPro"/>
</dbReference>
<sequence>MRSDAVSEDVLAEGEFGSENGEGAARIRWGHAALGVELAAAPDGPPRLVALGGPGLAEAGATPLVEVLALGQGSEWSGQRGIETSIGARMRLTGHEASPDASEGGNWHRLVVRLRDDVTGLAAEVLLDSPDGVPVVRSRVRVTNEGTAPVTLLAVSSLTLGGLPAPDALDLHWAENDWLAECRWRHEPLRARVPDLNRARNAADSRGRIGVASRGSWSTDGHLPMGALVERGGHGCWLWAIESSTGWLWEAGERSPGSYLALHGPTDTEHQWRQPLAPGASFTTEPAVLAVAGDLTAAFGALTAYRRAARRPHRDHRRLPIVFNDFMNTLNGDPTTAKLLPLVDAAARVGAEYFVIDAGWYDDDTRGWWDSVGAWEPAASRFPGERGIHEVLDRIRSHGMVPGLWLEPEVIGVRSPLAATLPDEAFFSRDGVRVRENGRHQLDLRHPAAVAHLDRTVDRIVGDWGVGYLKLDYNISVPPGTDTGGTTSPGAGLLGHARAYRAWLASLLDRHPHLVLENCASGGMRMDGAMLATTQLQSTSDQQDFLRYPPIAAAAPTAVPPEQSAVWAYAQPEFSADENAFVLAGALLGRIHLSGHLDRMAPDQLILVQEALGAYRLIRADLPQAVPFWPLGLPGWTDDWLALGLAAGDTRYLSVWRRGGEPLAALPLPELAGRPARVEVLHPAASPGTAAWSAGAGSLTVSLPRTPTALLLRITPAGS</sequence>
<feature type="domain" description="Glycosyl hydrolase family 36 N-terminal" evidence="5">
    <location>
        <begin position="104"/>
        <end position="190"/>
    </location>
</feature>
<proteinExistence type="predicted"/>
<reference evidence="6 7" key="1">
    <citation type="submission" date="2019-03" db="EMBL/GenBank/DDBJ databases">
        <title>Draft genome sequences of novel Actinobacteria.</title>
        <authorList>
            <person name="Sahin N."/>
            <person name="Ay H."/>
            <person name="Saygin H."/>
        </authorList>
    </citation>
    <scope>NUCLEOTIDE SEQUENCE [LARGE SCALE GENOMIC DNA]</scope>
    <source>
        <strain evidence="6 7">DSM 41900</strain>
    </source>
</reference>
<keyword evidence="3" id="KW-0378">Hydrolase</keyword>
<dbReference type="InterPro" id="IPR017853">
    <property type="entry name" value="GH"/>
</dbReference>
<dbReference type="AlphaFoldDB" id="A0A4R4T4F5"/>
<dbReference type="SUPFAM" id="SSF51445">
    <property type="entry name" value="(Trans)glycosidases"/>
    <property type="match status" value="1"/>
</dbReference>
<dbReference type="Pfam" id="PF16875">
    <property type="entry name" value="Glyco_hydro_36N"/>
    <property type="match status" value="1"/>
</dbReference>
<dbReference type="PRINTS" id="PR00743">
    <property type="entry name" value="GLHYDRLASE36"/>
</dbReference>
<dbReference type="InterPro" id="IPR038417">
    <property type="entry name" value="Alpga-gal_N_sf"/>
</dbReference>
<dbReference type="GO" id="GO:0004557">
    <property type="term" value="F:alpha-galactosidase activity"/>
    <property type="evidence" value="ECO:0007669"/>
    <property type="project" value="UniProtKB-EC"/>
</dbReference>
<dbReference type="Proteomes" id="UP000295345">
    <property type="component" value="Unassembled WGS sequence"/>
</dbReference>
<evidence type="ECO:0000256" key="3">
    <source>
        <dbReference type="ARBA" id="ARBA00022801"/>
    </source>
</evidence>
<dbReference type="InterPro" id="IPR050985">
    <property type="entry name" value="Alpha-glycosidase_related"/>
</dbReference>
<dbReference type="InterPro" id="IPR002252">
    <property type="entry name" value="Glyco_hydro_36"/>
</dbReference>
<evidence type="ECO:0000256" key="2">
    <source>
        <dbReference type="ARBA" id="ARBA00012755"/>
    </source>
</evidence>
<gene>
    <name evidence="6" type="ORF">E1283_23155</name>
</gene>
<keyword evidence="4" id="KW-0326">Glycosidase</keyword>
<dbReference type="PANTHER" id="PTHR43053:SF3">
    <property type="entry name" value="ALPHA-GALACTOSIDASE C-RELATED"/>
    <property type="match status" value="1"/>
</dbReference>
<comment type="caution">
    <text evidence="6">The sequence shown here is derived from an EMBL/GenBank/DDBJ whole genome shotgun (WGS) entry which is preliminary data.</text>
</comment>
<evidence type="ECO:0000259" key="5">
    <source>
        <dbReference type="Pfam" id="PF16875"/>
    </source>
</evidence>
<evidence type="ECO:0000256" key="4">
    <source>
        <dbReference type="ARBA" id="ARBA00023295"/>
    </source>
</evidence>